<organism evidence="2 3">
    <name type="scientific">Clavelina lepadiformis</name>
    <name type="common">Light-bulb sea squirt</name>
    <name type="synonym">Ascidia lepadiformis</name>
    <dbReference type="NCBI Taxonomy" id="159417"/>
    <lineage>
        <taxon>Eukaryota</taxon>
        <taxon>Metazoa</taxon>
        <taxon>Chordata</taxon>
        <taxon>Tunicata</taxon>
        <taxon>Ascidiacea</taxon>
        <taxon>Aplousobranchia</taxon>
        <taxon>Clavelinidae</taxon>
        <taxon>Clavelina</taxon>
    </lineage>
</organism>
<name>A0ABP0FJX9_CLALP</name>
<protein>
    <submittedName>
        <fullName evidence="2">Uncharacterized protein</fullName>
    </submittedName>
</protein>
<evidence type="ECO:0000256" key="1">
    <source>
        <dbReference type="SAM" id="MobiDB-lite"/>
    </source>
</evidence>
<dbReference type="EMBL" id="CAWYQH010000068">
    <property type="protein sequence ID" value="CAK8679985.1"/>
    <property type="molecule type" value="Genomic_DNA"/>
</dbReference>
<keyword evidence="3" id="KW-1185">Reference proteome</keyword>
<dbReference type="Proteomes" id="UP001642483">
    <property type="component" value="Unassembled WGS sequence"/>
</dbReference>
<reference evidence="2 3" key="1">
    <citation type="submission" date="2024-02" db="EMBL/GenBank/DDBJ databases">
        <authorList>
            <person name="Daric V."/>
            <person name="Darras S."/>
        </authorList>
    </citation>
    <scope>NUCLEOTIDE SEQUENCE [LARGE SCALE GENOMIC DNA]</scope>
</reference>
<sequence>MSQSQQKRFKFITPQLRDSCLPAQQLTPKHLNQKSDAGPETPAMTSQGVSVNDLLGDKAKIDTPALKSILIQKMVTSQNHHRKNPNPLFDESAYDDSTVPSRHKMISQLKTVDQNEEYTFPSSPSSTKKTKKARKSAELEEDRRLLRYVLTTMDEIAEIRNKRKILKDQGISGLKRFKKLI</sequence>
<evidence type="ECO:0000313" key="2">
    <source>
        <dbReference type="EMBL" id="CAK8679985.1"/>
    </source>
</evidence>
<feature type="region of interest" description="Disordered" evidence="1">
    <location>
        <begin position="25"/>
        <end position="49"/>
    </location>
</feature>
<feature type="region of interest" description="Disordered" evidence="1">
    <location>
        <begin position="113"/>
        <end position="137"/>
    </location>
</feature>
<comment type="caution">
    <text evidence="2">The sequence shown here is derived from an EMBL/GenBank/DDBJ whole genome shotgun (WGS) entry which is preliminary data.</text>
</comment>
<feature type="region of interest" description="Disordered" evidence="1">
    <location>
        <begin position="77"/>
        <end position="96"/>
    </location>
</feature>
<proteinExistence type="predicted"/>
<accession>A0ABP0FJX9</accession>
<evidence type="ECO:0000313" key="3">
    <source>
        <dbReference type="Proteomes" id="UP001642483"/>
    </source>
</evidence>
<gene>
    <name evidence="2" type="ORF">CVLEPA_LOCUS10220</name>
</gene>